<reference evidence="1" key="1">
    <citation type="submission" date="2021-09" db="EMBL/GenBank/DDBJ databases">
        <authorList>
            <consortium name="AG Swart"/>
            <person name="Singh M."/>
            <person name="Singh A."/>
            <person name="Seah K."/>
            <person name="Emmerich C."/>
        </authorList>
    </citation>
    <scope>NUCLEOTIDE SEQUENCE</scope>
    <source>
        <strain evidence="1">ATCC30299</strain>
    </source>
</reference>
<evidence type="ECO:0000313" key="2">
    <source>
        <dbReference type="Proteomes" id="UP001162131"/>
    </source>
</evidence>
<keyword evidence="2" id="KW-1185">Reference proteome</keyword>
<gene>
    <name evidence="1" type="ORF">BSTOLATCC_MIC22155</name>
</gene>
<protein>
    <submittedName>
        <fullName evidence="1">Uncharacterized protein</fullName>
    </submittedName>
</protein>
<organism evidence="1 2">
    <name type="scientific">Blepharisma stoltei</name>
    <dbReference type="NCBI Taxonomy" id="1481888"/>
    <lineage>
        <taxon>Eukaryota</taxon>
        <taxon>Sar</taxon>
        <taxon>Alveolata</taxon>
        <taxon>Ciliophora</taxon>
        <taxon>Postciliodesmatophora</taxon>
        <taxon>Heterotrichea</taxon>
        <taxon>Heterotrichida</taxon>
        <taxon>Blepharismidae</taxon>
        <taxon>Blepharisma</taxon>
    </lineage>
</organism>
<name>A0AAU9J0B5_9CILI</name>
<comment type="caution">
    <text evidence="1">The sequence shown here is derived from an EMBL/GenBank/DDBJ whole genome shotgun (WGS) entry which is preliminary data.</text>
</comment>
<dbReference type="Proteomes" id="UP001162131">
    <property type="component" value="Unassembled WGS sequence"/>
</dbReference>
<accession>A0AAU9J0B5</accession>
<dbReference type="AlphaFoldDB" id="A0AAU9J0B5"/>
<evidence type="ECO:0000313" key="1">
    <source>
        <dbReference type="EMBL" id="CAG9318790.1"/>
    </source>
</evidence>
<dbReference type="EMBL" id="CAJZBQ010000021">
    <property type="protein sequence ID" value="CAG9318790.1"/>
    <property type="molecule type" value="Genomic_DNA"/>
</dbReference>
<proteinExistence type="predicted"/>
<sequence>MRQRPVTAEINLRGLLSPTMLDTLPKSSHTTGDLEIKHSCSHKQISSKIPILPTGEGALFISKQKQELRLKQKEISNKLFKKTHSSFNKDIPPEIKSQLKFTPTQRIARIFNLKKALYSRDFKSQPVSLPNSPKNSPINQKEFSLSQSKQDLFCRLNNIISDCLVEREKVENLDFKTKLRLSGFSNKTEKLKKEMEMILSPKTHYKSSNKIM</sequence>